<dbReference type="PANTHER" id="PTHR11606:SF13">
    <property type="entry name" value="GLUTAMATE DEHYDROGENASE 1, MITOCHONDRIAL"/>
    <property type="match status" value="1"/>
</dbReference>
<dbReference type="GO" id="GO:0004352">
    <property type="term" value="F:glutamate dehydrogenase (NAD+) activity"/>
    <property type="evidence" value="ECO:0007669"/>
    <property type="project" value="TreeGrafter"/>
</dbReference>
<dbReference type="SUPFAM" id="SSF53223">
    <property type="entry name" value="Aminoacid dehydrogenase-like, N-terminal domain"/>
    <property type="match status" value="1"/>
</dbReference>
<keyword evidence="5" id="KW-0520">NAD</keyword>
<dbReference type="CDD" id="cd01076">
    <property type="entry name" value="NAD_bind_1_Glu_DH"/>
    <property type="match status" value="1"/>
</dbReference>
<dbReference type="EMBL" id="BOOK01000003">
    <property type="protein sequence ID" value="GIH98516.1"/>
    <property type="molecule type" value="Genomic_DNA"/>
</dbReference>
<keyword evidence="5" id="KW-0547">Nucleotide-binding</keyword>
<dbReference type="SUPFAM" id="SSF51735">
    <property type="entry name" value="NAD(P)-binding Rossmann-fold domains"/>
    <property type="match status" value="1"/>
</dbReference>
<dbReference type="PROSITE" id="PS00074">
    <property type="entry name" value="GLFV_DEHYDROGENASE"/>
    <property type="match status" value="1"/>
</dbReference>
<keyword evidence="10" id="KW-1185">Reference proteome</keyword>
<dbReference type="InterPro" id="IPR033922">
    <property type="entry name" value="NAD_bind_Glu_DH"/>
</dbReference>
<dbReference type="FunFam" id="3.40.50.10860:FF:000003">
    <property type="entry name" value="Glutamate dehydrogenase"/>
    <property type="match status" value="1"/>
</dbReference>
<dbReference type="InterPro" id="IPR036291">
    <property type="entry name" value="NAD(P)-bd_dom_sf"/>
</dbReference>
<feature type="binding site" evidence="5">
    <location>
        <position position="133"/>
    </location>
    <ligand>
        <name>substrate</name>
    </ligand>
</feature>
<dbReference type="InterPro" id="IPR006096">
    <property type="entry name" value="Glu/Leu/Phe/Val/Trp_DH_C"/>
</dbReference>
<comment type="caution">
    <text evidence="9">The sequence shown here is derived from an EMBL/GenBank/DDBJ whole genome shotgun (WGS) entry which is preliminary data.</text>
</comment>
<feature type="binding site" evidence="5">
    <location>
        <position position="109"/>
    </location>
    <ligand>
        <name>substrate</name>
    </ligand>
</feature>
<dbReference type="PIRSF" id="PIRSF000185">
    <property type="entry name" value="Glu_DH"/>
    <property type="match status" value="1"/>
</dbReference>
<evidence type="ECO:0000313" key="10">
    <source>
        <dbReference type="Proteomes" id="UP000634476"/>
    </source>
</evidence>
<dbReference type="GO" id="GO:0006538">
    <property type="term" value="P:L-glutamate catabolic process"/>
    <property type="evidence" value="ECO:0007669"/>
    <property type="project" value="TreeGrafter"/>
</dbReference>
<evidence type="ECO:0000256" key="3">
    <source>
        <dbReference type="PIRNR" id="PIRNR000185"/>
    </source>
</evidence>
<evidence type="ECO:0000256" key="5">
    <source>
        <dbReference type="PIRSR" id="PIRSR000185-2"/>
    </source>
</evidence>
<feature type="binding site" evidence="5">
    <location>
        <position position="385"/>
    </location>
    <ligand>
        <name>substrate</name>
    </ligand>
</feature>
<proteinExistence type="inferred from homology"/>
<feature type="site" description="Important for catalysis" evidence="6">
    <location>
        <position position="185"/>
    </location>
</feature>
<sequence length="452" mass="48068">MTNHPEWSNGAPLSVWRTSFMSITVPSTTPATTSPTTSLITPGRQALDSALFQLDQAADRLGLDDGLRTMLATPRRSLTVAVPVRREDGRMDVVQGFRVQHNITRGPAKGGIRFHPSTDIHEVTALAMWMTWKCALVGIPYGGAKGGVAVDPASLTSRELERVTRRYVNEILPIIGPEKDIPAPDVGTDEQTMAWIMDTYSVNAGYPVPGVVTGKPMTLGGSLGRAGATSRGVQICALRALPGSPEGRTVAVQGFGKVGALAARYLADAGCRVVAVSDVTGAVVNRSGLDVDDLRAWVRESGGVYGYRHAEALSHAELLELDVDVLVPAALEGVITEENAPRIRARLVVEGANGPTTPEADRVLADAGVTVVPDILANAGGVIVSYLEWVQNTQAYSWSAGEVEMKLRDLMESAFDAVSAMSAEHGVTLRQAAHIIGVDRVAEAHRLRGLYP</sequence>
<feature type="active site" description="Proton donor" evidence="4">
    <location>
        <position position="145"/>
    </location>
</feature>
<evidence type="ECO:0000256" key="6">
    <source>
        <dbReference type="PIRSR" id="PIRSR000185-3"/>
    </source>
</evidence>
<dbReference type="PRINTS" id="PR00082">
    <property type="entry name" value="GLFDHDRGNASE"/>
</dbReference>
<dbReference type="SMART" id="SM00839">
    <property type="entry name" value="ELFV_dehydrog"/>
    <property type="match status" value="1"/>
</dbReference>
<evidence type="ECO:0000259" key="8">
    <source>
        <dbReference type="SMART" id="SM00839"/>
    </source>
</evidence>
<dbReference type="InterPro" id="IPR006097">
    <property type="entry name" value="Glu/Leu/Phe/Val/Trp_DH_dimer"/>
</dbReference>
<dbReference type="InterPro" id="IPR033524">
    <property type="entry name" value="Glu/Leu/Phe/Val_DH_AS"/>
</dbReference>
<dbReference type="InterPro" id="IPR014362">
    <property type="entry name" value="Glu_DH"/>
</dbReference>
<dbReference type="InterPro" id="IPR046346">
    <property type="entry name" value="Aminoacid_DH-like_N_sf"/>
</dbReference>
<name>A0A8J3SQ48_9ACTN</name>
<feature type="binding site" evidence="5">
    <location>
        <position position="229"/>
    </location>
    <ligand>
        <name>NAD(+)</name>
        <dbReference type="ChEBI" id="CHEBI:57540"/>
    </ligand>
</feature>
<reference evidence="9" key="1">
    <citation type="submission" date="2021-01" db="EMBL/GenBank/DDBJ databases">
        <title>Whole genome shotgun sequence of Planobispora takensis NBRC 109077.</title>
        <authorList>
            <person name="Komaki H."/>
            <person name="Tamura T."/>
        </authorList>
    </citation>
    <scope>NUCLEOTIDE SEQUENCE</scope>
    <source>
        <strain evidence="9">NBRC 109077</strain>
    </source>
</reference>
<evidence type="ECO:0000256" key="1">
    <source>
        <dbReference type="ARBA" id="ARBA00006382"/>
    </source>
</evidence>
<organism evidence="9 10">
    <name type="scientific">Planobispora takensis</name>
    <dbReference type="NCBI Taxonomy" id="1367882"/>
    <lineage>
        <taxon>Bacteria</taxon>
        <taxon>Bacillati</taxon>
        <taxon>Actinomycetota</taxon>
        <taxon>Actinomycetes</taxon>
        <taxon>Streptosporangiales</taxon>
        <taxon>Streptosporangiaceae</taxon>
        <taxon>Planobispora</taxon>
    </lineage>
</organism>
<dbReference type="Pfam" id="PF00208">
    <property type="entry name" value="ELFV_dehydrog"/>
    <property type="match status" value="1"/>
</dbReference>
<dbReference type="PANTHER" id="PTHR11606">
    <property type="entry name" value="GLUTAMATE DEHYDROGENASE"/>
    <property type="match status" value="1"/>
</dbReference>
<gene>
    <name evidence="9" type="ORF">Pta02_05250</name>
</gene>
<keyword evidence="2 3" id="KW-0560">Oxidoreductase</keyword>
<evidence type="ECO:0000256" key="2">
    <source>
        <dbReference type="ARBA" id="ARBA00023002"/>
    </source>
</evidence>
<dbReference type="Proteomes" id="UP000634476">
    <property type="component" value="Unassembled WGS sequence"/>
</dbReference>
<protein>
    <recommendedName>
        <fullName evidence="3">Glutamate dehydrogenase</fullName>
    </recommendedName>
</protein>
<dbReference type="Pfam" id="PF02812">
    <property type="entry name" value="ELFV_dehydrog_N"/>
    <property type="match status" value="1"/>
</dbReference>
<dbReference type="Gene3D" id="3.40.50.720">
    <property type="entry name" value="NAD(P)-binding Rossmann-like Domain"/>
    <property type="match status" value="1"/>
</dbReference>
<evidence type="ECO:0000313" key="9">
    <source>
        <dbReference type="EMBL" id="GIH98516.1"/>
    </source>
</evidence>
<feature type="domain" description="Glutamate/phenylalanine/leucine/valine/L-tryptophan dehydrogenase C-terminal" evidence="8">
    <location>
        <begin position="222"/>
        <end position="449"/>
    </location>
</feature>
<evidence type="ECO:0000256" key="4">
    <source>
        <dbReference type="PIRSR" id="PIRSR000185-1"/>
    </source>
</evidence>
<comment type="similarity">
    <text evidence="1 3 7">Belongs to the Glu/Leu/Phe/Val dehydrogenases family.</text>
</comment>
<dbReference type="InterPro" id="IPR006095">
    <property type="entry name" value="Glu/Leu/Phe/Val/Trp_DH"/>
</dbReference>
<dbReference type="GO" id="GO:0000166">
    <property type="term" value="F:nucleotide binding"/>
    <property type="evidence" value="ECO:0007669"/>
    <property type="project" value="UniProtKB-KW"/>
</dbReference>
<accession>A0A8J3SQ48</accession>
<dbReference type="AlphaFoldDB" id="A0A8J3SQ48"/>
<evidence type="ECO:0000256" key="7">
    <source>
        <dbReference type="RuleBase" id="RU004417"/>
    </source>
</evidence>
<dbReference type="Gene3D" id="3.40.50.10860">
    <property type="entry name" value="Leucine Dehydrogenase, chain A, domain 1"/>
    <property type="match status" value="1"/>
</dbReference>